<evidence type="ECO:0000313" key="1">
    <source>
        <dbReference type="EMBL" id="ADV48888.1"/>
    </source>
</evidence>
<organism evidence="1 2">
    <name type="scientific">Cellulophaga algicola (strain DSM 14237 / IC166 / ACAM 630)</name>
    <dbReference type="NCBI Taxonomy" id="688270"/>
    <lineage>
        <taxon>Bacteria</taxon>
        <taxon>Pseudomonadati</taxon>
        <taxon>Bacteroidota</taxon>
        <taxon>Flavobacteriia</taxon>
        <taxon>Flavobacteriales</taxon>
        <taxon>Flavobacteriaceae</taxon>
        <taxon>Cellulophaga</taxon>
    </lineage>
</organism>
<dbReference type="PANTHER" id="PTHR23416">
    <property type="entry name" value="SIALIC ACID SYNTHASE-RELATED"/>
    <property type="match status" value="1"/>
</dbReference>
<sequence>MVAVFIKNIFKINFKTLIINFKYLPFTQAIYLPIFVSRKCNLLVLKGEIKIEGKISPGLVQIGYGKIGIFDKRYSRSVLEIKGKITFKGKARIGQGSKLSVGSKGHMILGNNLLVTAESSIVSHKKISIGDDVLISWDVLIMDTDFHSIYTENGEKINPNKDIVIGDRVWIGCRCLILKGSEIPNKSVIAANTVYSTNKLKENNSIIGGIPVRVIKERVTWEI</sequence>
<reference evidence="1 2" key="1">
    <citation type="journal article" date="2010" name="Stand. Genomic Sci.">
        <title>Complete genome sequence of Cellulophaga algicola type strain (IC166).</title>
        <authorList>
            <person name="Abt B."/>
            <person name="Lu M."/>
            <person name="Misra M."/>
            <person name="Han C."/>
            <person name="Nolan M."/>
            <person name="Lucas S."/>
            <person name="Hammon N."/>
            <person name="Deshpande S."/>
            <person name="Cheng J.F."/>
            <person name="Tapia R."/>
            <person name="Goodwin L."/>
            <person name="Pitluck S."/>
            <person name="Liolios K."/>
            <person name="Pagani I."/>
            <person name="Ivanova N."/>
            <person name="Mavromatis K."/>
            <person name="Ovchinikova G."/>
            <person name="Pati A."/>
            <person name="Chen A."/>
            <person name="Palaniappan K."/>
            <person name="Land M."/>
            <person name="Hauser L."/>
            <person name="Chang Y.J."/>
            <person name="Jeffries C.D."/>
            <person name="Detter J.C."/>
            <person name="Brambilla E."/>
            <person name="Rohde M."/>
            <person name="Tindall B.J."/>
            <person name="Goker M."/>
            <person name="Woyke T."/>
            <person name="Bristow J."/>
            <person name="Eisen J.A."/>
            <person name="Markowitz V."/>
            <person name="Hugenholtz P."/>
            <person name="Kyrpides N.C."/>
            <person name="Klenk H.P."/>
            <person name="Lapidus A."/>
        </authorList>
    </citation>
    <scope>NUCLEOTIDE SEQUENCE [LARGE SCALE GENOMIC DNA]</scope>
    <source>
        <strain evidence="2">DSM 14237 / IC166 / ACAM 630</strain>
    </source>
</reference>
<name>E6XB32_CELAD</name>
<dbReference type="HOGENOM" id="CLU_051638_6_1_10"/>
<dbReference type="RefSeq" id="WP_013550369.1">
    <property type="nucleotide sequence ID" value="NC_014934.1"/>
</dbReference>
<dbReference type="PANTHER" id="PTHR23416:SF78">
    <property type="entry name" value="LIPOPOLYSACCHARIDE BIOSYNTHESIS O-ACETYL TRANSFERASE WBBJ-RELATED"/>
    <property type="match status" value="1"/>
</dbReference>
<dbReference type="Proteomes" id="UP000008634">
    <property type="component" value="Chromosome"/>
</dbReference>
<dbReference type="SUPFAM" id="SSF51161">
    <property type="entry name" value="Trimeric LpxA-like enzymes"/>
    <property type="match status" value="1"/>
</dbReference>
<dbReference type="AlphaFoldDB" id="E6XB32"/>
<keyword evidence="2" id="KW-1185">Reference proteome</keyword>
<evidence type="ECO:0000313" key="2">
    <source>
        <dbReference type="Proteomes" id="UP000008634"/>
    </source>
</evidence>
<dbReference type="KEGG" id="cao:Celal_1577"/>
<dbReference type="InterPro" id="IPR011004">
    <property type="entry name" value="Trimer_LpxA-like_sf"/>
</dbReference>
<dbReference type="eggNOG" id="COG0110">
    <property type="taxonomic scope" value="Bacteria"/>
</dbReference>
<dbReference type="CDD" id="cd04647">
    <property type="entry name" value="LbH_MAT_like"/>
    <property type="match status" value="1"/>
</dbReference>
<dbReference type="InterPro" id="IPR051159">
    <property type="entry name" value="Hexapeptide_acetyltransf"/>
</dbReference>
<proteinExistence type="predicted"/>
<dbReference type="Gene3D" id="2.160.10.10">
    <property type="entry name" value="Hexapeptide repeat proteins"/>
    <property type="match status" value="1"/>
</dbReference>
<dbReference type="EMBL" id="CP002453">
    <property type="protein sequence ID" value="ADV48888.1"/>
    <property type="molecule type" value="Genomic_DNA"/>
</dbReference>
<dbReference type="STRING" id="688270.Celal_1577"/>
<evidence type="ECO:0008006" key="3">
    <source>
        <dbReference type="Google" id="ProtNLM"/>
    </source>
</evidence>
<protein>
    <recommendedName>
        <fullName evidence="3">Transferase hexapeptide repeat containing protein</fullName>
    </recommendedName>
</protein>
<gene>
    <name evidence="1" type="ordered locus">Celal_1577</name>
</gene>
<accession>E6XB32</accession>